<feature type="non-terminal residue" evidence="1">
    <location>
        <position position="1"/>
    </location>
</feature>
<organism evidence="1 2">
    <name type="scientific">Hymenolepis diminuta</name>
    <name type="common">Rat tapeworm</name>
    <dbReference type="NCBI Taxonomy" id="6216"/>
    <lineage>
        <taxon>Eukaryota</taxon>
        <taxon>Metazoa</taxon>
        <taxon>Spiralia</taxon>
        <taxon>Lophotrochozoa</taxon>
        <taxon>Platyhelminthes</taxon>
        <taxon>Cestoda</taxon>
        <taxon>Eucestoda</taxon>
        <taxon>Cyclophyllidea</taxon>
        <taxon>Hymenolepididae</taxon>
        <taxon>Hymenolepis</taxon>
    </lineage>
</organism>
<keyword evidence="2" id="KW-1185">Reference proteome</keyword>
<sequence length="127" mass="14328">RRSCSLATDSIIPSTNWTVLFIPPLPIRPNFLRQHRLLHRSQLSTSTLTPQPVDVDCSDRILPCVRKNYSLDSDVCRKDSLYKSENRQKTDISVFSSDISVVSEAVSIESITVSQRDQLGVLMVPKI</sequence>
<dbReference type="AlphaFoldDB" id="A0A564ZC15"/>
<reference evidence="1 2" key="1">
    <citation type="submission" date="2019-07" db="EMBL/GenBank/DDBJ databases">
        <authorList>
            <person name="Jastrzebski P J."/>
            <person name="Paukszto L."/>
            <person name="Jastrzebski P J."/>
        </authorList>
    </citation>
    <scope>NUCLEOTIDE SEQUENCE [LARGE SCALE GENOMIC DNA]</scope>
    <source>
        <strain evidence="1 2">WMS-il1</strain>
    </source>
</reference>
<gene>
    <name evidence="1" type="ORF">WMSIL1_LOCUS14493</name>
</gene>
<evidence type="ECO:0000313" key="1">
    <source>
        <dbReference type="EMBL" id="VUZ57031.1"/>
    </source>
</evidence>
<accession>A0A564ZC15</accession>
<name>A0A564ZC15_HYMDI</name>
<protein>
    <submittedName>
        <fullName evidence="1">Uncharacterized protein</fullName>
    </submittedName>
</protein>
<evidence type="ECO:0000313" key="2">
    <source>
        <dbReference type="Proteomes" id="UP000321570"/>
    </source>
</evidence>
<proteinExistence type="predicted"/>
<dbReference type="Proteomes" id="UP000321570">
    <property type="component" value="Unassembled WGS sequence"/>
</dbReference>
<dbReference type="EMBL" id="CABIJS010000708">
    <property type="protein sequence ID" value="VUZ57031.1"/>
    <property type="molecule type" value="Genomic_DNA"/>
</dbReference>